<dbReference type="Proteomes" id="UP000077521">
    <property type="component" value="Unassembled WGS sequence"/>
</dbReference>
<reference evidence="2" key="2">
    <citation type="journal article" date="2019" name="IMA Fungus">
        <title>Genome sequencing and comparison of five Tilletia species to identify candidate genes for the detection of regulated species infecting wheat.</title>
        <authorList>
            <person name="Nguyen H.D.T."/>
            <person name="Sultana T."/>
            <person name="Kesanakurti P."/>
            <person name="Hambleton S."/>
        </authorList>
    </citation>
    <scope>NUCLEOTIDE SEQUENCE</scope>
    <source>
        <strain evidence="2">DAOMC 236416</strain>
    </source>
</reference>
<evidence type="ECO:0000313" key="3">
    <source>
        <dbReference type="Proteomes" id="UP000077521"/>
    </source>
</evidence>
<accession>A0A8T8SJH5</accession>
<evidence type="ECO:0000313" key="2">
    <source>
        <dbReference type="EMBL" id="KAE8241203.1"/>
    </source>
</evidence>
<gene>
    <name evidence="2" type="ORF">A4X13_0g7521</name>
</gene>
<keyword evidence="1" id="KW-0732">Signal</keyword>
<dbReference type="AlphaFoldDB" id="A0A8T8SJH5"/>
<feature type="signal peptide" evidence="1">
    <location>
        <begin position="1"/>
        <end position="26"/>
    </location>
</feature>
<dbReference type="EMBL" id="LWDF02000953">
    <property type="protein sequence ID" value="KAE8241203.1"/>
    <property type="molecule type" value="Genomic_DNA"/>
</dbReference>
<keyword evidence="3" id="KW-1185">Reference proteome</keyword>
<proteinExistence type="predicted"/>
<comment type="caution">
    <text evidence="2">The sequence shown here is derived from an EMBL/GenBank/DDBJ whole genome shotgun (WGS) entry which is preliminary data.</text>
</comment>
<feature type="chain" id="PRO_5035814883" description="Secreted protein" evidence="1">
    <location>
        <begin position="27"/>
        <end position="145"/>
    </location>
</feature>
<reference evidence="2" key="1">
    <citation type="submission" date="2016-04" db="EMBL/GenBank/DDBJ databases">
        <authorList>
            <person name="Nguyen H.D."/>
            <person name="Samba Siva P."/>
            <person name="Cullis J."/>
            <person name="Levesque C.A."/>
            <person name="Hambleton S."/>
        </authorList>
    </citation>
    <scope>NUCLEOTIDE SEQUENCE</scope>
    <source>
        <strain evidence="2">DAOMC 236416</strain>
    </source>
</reference>
<organism evidence="2 3">
    <name type="scientific">Tilletia indica</name>
    <dbReference type="NCBI Taxonomy" id="43049"/>
    <lineage>
        <taxon>Eukaryota</taxon>
        <taxon>Fungi</taxon>
        <taxon>Dikarya</taxon>
        <taxon>Basidiomycota</taxon>
        <taxon>Ustilaginomycotina</taxon>
        <taxon>Exobasidiomycetes</taxon>
        <taxon>Tilletiales</taxon>
        <taxon>Tilletiaceae</taxon>
        <taxon>Tilletia</taxon>
    </lineage>
</organism>
<evidence type="ECO:0000256" key="1">
    <source>
        <dbReference type="SAM" id="SignalP"/>
    </source>
</evidence>
<protein>
    <recommendedName>
        <fullName evidence="4">Secreted protein</fullName>
    </recommendedName>
</protein>
<sequence length="145" mass="15673">MKSIPAANGQLFALLVVASLPRLRLTTQMCTASSSIEGPGTLKTATFTQPGESKQVPSRVLPGLLASPIQHLVRRGQQSRHHASLSNAIASLLLAPSQDCHRLIDHIWARSRELAAGKEPSDASQKRSFKRRRTQRQAAAVCFGA</sequence>
<evidence type="ECO:0008006" key="4">
    <source>
        <dbReference type="Google" id="ProtNLM"/>
    </source>
</evidence>
<name>A0A8T8SJH5_9BASI</name>